<evidence type="ECO:0000259" key="14">
    <source>
        <dbReference type="PROSITE" id="PS51485"/>
    </source>
</evidence>
<evidence type="ECO:0000256" key="8">
    <source>
        <dbReference type="ARBA" id="ARBA00023008"/>
    </source>
</evidence>
<evidence type="ECO:0000313" key="16">
    <source>
        <dbReference type="Proteomes" id="UP000593572"/>
    </source>
</evidence>
<dbReference type="PANTHER" id="PTHR33021:SF533">
    <property type="entry name" value="PHYTOCYANIN DOMAIN-CONTAINING PROTEIN"/>
    <property type="match status" value="1"/>
</dbReference>
<evidence type="ECO:0000256" key="11">
    <source>
        <dbReference type="ARBA" id="ARBA00023180"/>
    </source>
</evidence>
<dbReference type="AlphaFoldDB" id="A0A7J8NJ59"/>
<dbReference type="GO" id="GO:0046872">
    <property type="term" value="F:metal ion binding"/>
    <property type="evidence" value="ECO:0007669"/>
    <property type="project" value="UniProtKB-KW"/>
</dbReference>
<evidence type="ECO:0000256" key="7">
    <source>
        <dbReference type="ARBA" id="ARBA00022989"/>
    </source>
</evidence>
<sequence length="207" mass="22531">MASNKLLIAIFLPEMAMAIDYIVGDDSGWTINFNYQAWAKDKVFYVVFQYPKGYHNVFKVNGTAFKDCDIPPPSEVLTSGNDTVVLKTPCQKWYICGVDNHCSAYGQKLSITVLYQYGWAPAPAPLVPTPISSSPSLSTPTAPSWPPARSLPTTPAPTPEPWAPTTLSVPETTVTDPWVPSPISSPPSLPKPTAPSWPPAPSPYPWI</sequence>
<organism evidence="15 16">
    <name type="scientific">Gossypium lobatum</name>
    <dbReference type="NCBI Taxonomy" id="34289"/>
    <lineage>
        <taxon>Eukaryota</taxon>
        <taxon>Viridiplantae</taxon>
        <taxon>Streptophyta</taxon>
        <taxon>Embryophyta</taxon>
        <taxon>Tracheophyta</taxon>
        <taxon>Spermatophyta</taxon>
        <taxon>Magnoliopsida</taxon>
        <taxon>eudicotyledons</taxon>
        <taxon>Gunneridae</taxon>
        <taxon>Pentapetalae</taxon>
        <taxon>rosids</taxon>
        <taxon>malvids</taxon>
        <taxon>Malvales</taxon>
        <taxon>Malvaceae</taxon>
        <taxon>Malvoideae</taxon>
        <taxon>Gossypium</taxon>
    </lineage>
</organism>
<dbReference type="GO" id="GO:0009055">
    <property type="term" value="F:electron transfer activity"/>
    <property type="evidence" value="ECO:0007669"/>
    <property type="project" value="InterPro"/>
</dbReference>
<dbReference type="PANTHER" id="PTHR33021">
    <property type="entry name" value="BLUE COPPER PROTEIN"/>
    <property type="match status" value="1"/>
</dbReference>
<keyword evidence="4" id="KW-0479">Metal-binding</keyword>
<protein>
    <recommendedName>
        <fullName evidence="14">Phytocyanin domain-containing protein</fullName>
    </recommendedName>
</protein>
<evidence type="ECO:0000256" key="2">
    <source>
        <dbReference type="ARBA" id="ARBA00022448"/>
    </source>
</evidence>
<dbReference type="FunFam" id="2.60.40.420:FF:000067">
    <property type="entry name" value="Cupredoxin superfamily protein"/>
    <property type="match status" value="1"/>
</dbReference>
<dbReference type="SUPFAM" id="SSF49503">
    <property type="entry name" value="Cupredoxins"/>
    <property type="match status" value="1"/>
</dbReference>
<keyword evidence="3" id="KW-0812">Transmembrane</keyword>
<evidence type="ECO:0000256" key="1">
    <source>
        <dbReference type="ARBA" id="ARBA00004479"/>
    </source>
</evidence>
<keyword evidence="9" id="KW-0472">Membrane</keyword>
<gene>
    <name evidence="15" type="ORF">Golob_000035</name>
</gene>
<evidence type="ECO:0000313" key="15">
    <source>
        <dbReference type="EMBL" id="MBA0576874.1"/>
    </source>
</evidence>
<evidence type="ECO:0000256" key="12">
    <source>
        <dbReference type="SAM" id="MobiDB-lite"/>
    </source>
</evidence>
<evidence type="ECO:0000256" key="4">
    <source>
        <dbReference type="ARBA" id="ARBA00022723"/>
    </source>
</evidence>
<dbReference type="InterPro" id="IPR003245">
    <property type="entry name" value="Phytocyanin_dom"/>
</dbReference>
<comment type="subcellular location">
    <subcellularLocation>
        <location evidence="1">Membrane</location>
        <topology evidence="1">Single-pass type I membrane protein</topology>
    </subcellularLocation>
</comment>
<feature type="domain" description="Phytocyanin" evidence="14">
    <location>
        <begin position="19"/>
        <end position="115"/>
    </location>
</feature>
<dbReference type="GO" id="GO:0009610">
    <property type="term" value="P:response to symbiotic fungus"/>
    <property type="evidence" value="ECO:0007669"/>
    <property type="project" value="UniProtKB-ARBA"/>
</dbReference>
<feature type="region of interest" description="Disordered" evidence="12">
    <location>
        <begin position="131"/>
        <end position="207"/>
    </location>
</feature>
<dbReference type="EMBL" id="JABEZX010351945">
    <property type="protein sequence ID" value="MBA0576874.1"/>
    <property type="molecule type" value="Genomic_DNA"/>
</dbReference>
<evidence type="ECO:0000256" key="3">
    <source>
        <dbReference type="ARBA" id="ARBA00022692"/>
    </source>
</evidence>
<dbReference type="CDD" id="cd04216">
    <property type="entry name" value="Phytocyanin"/>
    <property type="match status" value="1"/>
</dbReference>
<reference evidence="15 16" key="1">
    <citation type="journal article" date="2019" name="Genome Biol. Evol.">
        <title>Insights into the evolution of the New World diploid cottons (Gossypium, subgenus Houzingenia) based on genome sequencing.</title>
        <authorList>
            <person name="Grover C.E."/>
            <person name="Arick M.A. 2nd"/>
            <person name="Thrash A."/>
            <person name="Conover J.L."/>
            <person name="Sanders W.S."/>
            <person name="Peterson D.G."/>
            <person name="Frelichowski J.E."/>
            <person name="Scheffler J.A."/>
            <person name="Scheffler B.E."/>
            <person name="Wendel J.F."/>
        </authorList>
    </citation>
    <scope>NUCLEOTIDE SEQUENCE [LARGE SCALE GENOMIC DNA]</scope>
    <source>
        <strain evidence="15">157</strain>
        <tissue evidence="15">Leaf</tissue>
    </source>
</reference>
<dbReference type="GO" id="GO:0005886">
    <property type="term" value="C:plasma membrane"/>
    <property type="evidence" value="ECO:0007669"/>
    <property type="project" value="TreeGrafter"/>
</dbReference>
<accession>A0A7J8NJ59</accession>
<evidence type="ECO:0000256" key="10">
    <source>
        <dbReference type="ARBA" id="ARBA00023157"/>
    </source>
</evidence>
<dbReference type="InterPro" id="IPR039391">
    <property type="entry name" value="Phytocyanin-like"/>
</dbReference>
<dbReference type="Pfam" id="PF02298">
    <property type="entry name" value="Cu_bind_like"/>
    <property type="match status" value="1"/>
</dbReference>
<proteinExistence type="predicted"/>
<keyword evidence="10" id="KW-1015">Disulfide bond</keyword>
<feature type="signal peptide" evidence="13">
    <location>
        <begin position="1"/>
        <end position="18"/>
    </location>
</feature>
<feature type="compositionally biased region" description="Low complexity" evidence="12">
    <location>
        <begin position="131"/>
        <end position="153"/>
    </location>
</feature>
<dbReference type="Proteomes" id="UP000593572">
    <property type="component" value="Unassembled WGS sequence"/>
</dbReference>
<feature type="chain" id="PRO_5029781117" description="Phytocyanin domain-containing protein" evidence="13">
    <location>
        <begin position="19"/>
        <end position="207"/>
    </location>
</feature>
<keyword evidence="6" id="KW-0249">Electron transport</keyword>
<evidence type="ECO:0000256" key="9">
    <source>
        <dbReference type="ARBA" id="ARBA00023136"/>
    </source>
</evidence>
<keyword evidence="2" id="KW-0813">Transport</keyword>
<name>A0A7J8NJ59_9ROSI</name>
<comment type="caution">
    <text evidence="15">The sequence shown here is derived from an EMBL/GenBank/DDBJ whole genome shotgun (WGS) entry which is preliminary data.</text>
</comment>
<keyword evidence="5 13" id="KW-0732">Signal</keyword>
<dbReference type="PROSITE" id="PS51485">
    <property type="entry name" value="PHYTOCYANIN"/>
    <property type="match status" value="1"/>
</dbReference>
<keyword evidence="11" id="KW-0325">Glycoprotein</keyword>
<feature type="compositionally biased region" description="Pro residues" evidence="12">
    <location>
        <begin position="179"/>
        <end position="207"/>
    </location>
</feature>
<keyword evidence="7" id="KW-1133">Transmembrane helix</keyword>
<evidence type="ECO:0000256" key="6">
    <source>
        <dbReference type="ARBA" id="ARBA00022982"/>
    </source>
</evidence>
<evidence type="ECO:0000256" key="13">
    <source>
        <dbReference type="SAM" id="SignalP"/>
    </source>
</evidence>
<keyword evidence="8" id="KW-0186">Copper</keyword>
<dbReference type="Gene3D" id="2.60.40.420">
    <property type="entry name" value="Cupredoxins - blue copper proteins"/>
    <property type="match status" value="1"/>
</dbReference>
<evidence type="ECO:0000256" key="5">
    <source>
        <dbReference type="ARBA" id="ARBA00022729"/>
    </source>
</evidence>
<keyword evidence="16" id="KW-1185">Reference proteome</keyword>
<dbReference type="InterPro" id="IPR008972">
    <property type="entry name" value="Cupredoxin"/>
</dbReference>